<accession>A0ABU7R9M4</accession>
<dbReference type="Gene3D" id="1.10.287.380">
    <property type="entry name" value="Valyl-tRNA synthetase, C-terminal domain"/>
    <property type="match status" value="1"/>
</dbReference>
<dbReference type="PROSITE" id="PS50893">
    <property type="entry name" value="ABC_TRANSPORTER_2"/>
    <property type="match status" value="2"/>
</dbReference>
<sequence>MGILIGCEHLSQEWPGKRVLQDVTIGVNEGERIGVVGRNGDGKSTLLALMARQLEPDAGSVVYRNNIHVGTLAQTDDLADDDTVTRAIFGDVPEYAWASDPRVRQILDELMGDVDLSARVGSLSGGQRRRCDLARLLVGTWDVILMDEPTNHLDMHAITWLARHLKGRWPEGQGALLVVTHDRWFLDEVCEHMWEVHDGEVEPFEGGYSAYVQQRVERQRQAQATEERRQNMLRKELNWLAHGAKARSSKPKFRIDAAMELLAGDPPVRDSIELRRMAVSRLGKQVIELKGVSAGYPAQGGGTRTVIDDVSWIIGPGDRVGILGENGAGKSTLLRVMCGRQRPTAGTVKIGKSVRFGWLSQHLDGLSERDGWRVQEILAQYKKYYVVDGKPQSPEQMLERLGFERREFMTYVRDLSGGQRRRLALLLVLLEEPNVLVLDEPGNDLDTDMLAIVEDLLDTWPGTLLLVSHDRFLMERVTDDQFALIDGHVTHVPGGVDEYLRLLDERERARAAEEEAAERRAAAADEGAVAGRAASEGLSNKERRELKKRYDAIERRLEKLEGEPDRLRGELAGVDPTDYEALVAAQRRVDDAEAEISSLEDEWLELADRLGLS</sequence>
<dbReference type="PROSITE" id="PS00211">
    <property type="entry name" value="ABC_TRANSPORTER_1"/>
    <property type="match status" value="1"/>
</dbReference>
<feature type="compositionally biased region" description="Basic and acidic residues" evidence="3">
    <location>
        <begin position="513"/>
        <end position="523"/>
    </location>
</feature>
<dbReference type="InterPro" id="IPR032524">
    <property type="entry name" value="ABC_tran_C"/>
</dbReference>
<dbReference type="PANTHER" id="PTHR42855">
    <property type="entry name" value="ABC TRANSPORTER ATP-BINDING SUBUNIT"/>
    <property type="match status" value="1"/>
</dbReference>
<evidence type="ECO:0000256" key="1">
    <source>
        <dbReference type="ARBA" id="ARBA00022741"/>
    </source>
</evidence>
<dbReference type="InterPro" id="IPR003439">
    <property type="entry name" value="ABC_transporter-like_ATP-bd"/>
</dbReference>
<proteinExistence type="predicted"/>
<feature type="domain" description="ABC transporter" evidence="4">
    <location>
        <begin position="5"/>
        <end position="223"/>
    </location>
</feature>
<keyword evidence="6" id="KW-1185">Reference proteome</keyword>
<evidence type="ECO:0000313" key="5">
    <source>
        <dbReference type="EMBL" id="MEE6147302.1"/>
    </source>
</evidence>
<evidence type="ECO:0000256" key="2">
    <source>
        <dbReference type="ARBA" id="ARBA00022840"/>
    </source>
</evidence>
<dbReference type="InterPro" id="IPR051309">
    <property type="entry name" value="ABCF_ATPase"/>
</dbReference>
<dbReference type="PANTHER" id="PTHR42855:SF1">
    <property type="entry name" value="ABC TRANSPORTER DOMAIN-CONTAINING PROTEIN"/>
    <property type="match status" value="1"/>
</dbReference>
<dbReference type="GO" id="GO:0005524">
    <property type="term" value="F:ATP binding"/>
    <property type="evidence" value="ECO:0007669"/>
    <property type="project" value="UniProtKB-KW"/>
</dbReference>
<dbReference type="InterPro" id="IPR037118">
    <property type="entry name" value="Val-tRNA_synth_C_sf"/>
</dbReference>
<name>A0ABU7R9M4_9ACTN</name>
<dbReference type="EMBL" id="JAZGJQ010000003">
    <property type="protein sequence ID" value="MEE6147302.1"/>
    <property type="molecule type" value="Genomic_DNA"/>
</dbReference>
<evidence type="ECO:0000256" key="3">
    <source>
        <dbReference type="SAM" id="MobiDB-lite"/>
    </source>
</evidence>
<dbReference type="Proteomes" id="UP001332931">
    <property type="component" value="Unassembled WGS sequence"/>
</dbReference>
<dbReference type="InterPro" id="IPR027417">
    <property type="entry name" value="P-loop_NTPase"/>
</dbReference>
<feature type="region of interest" description="Disordered" evidence="3">
    <location>
        <begin position="513"/>
        <end position="537"/>
    </location>
</feature>
<dbReference type="RefSeq" id="WP_330958064.1">
    <property type="nucleotide sequence ID" value="NZ_JAZGJQ010000003.1"/>
</dbReference>
<dbReference type="Gene3D" id="3.40.50.300">
    <property type="entry name" value="P-loop containing nucleotide triphosphate hydrolases"/>
    <property type="match status" value="2"/>
</dbReference>
<dbReference type="InterPro" id="IPR003593">
    <property type="entry name" value="AAA+_ATPase"/>
</dbReference>
<reference evidence="5 6" key="1">
    <citation type="submission" date="2024-01" db="EMBL/GenBank/DDBJ databases">
        <title>Description of Olsenella sp. nov., isolated from pig feces.</title>
        <authorList>
            <person name="Chang Y.-H."/>
        </authorList>
    </citation>
    <scope>NUCLEOTIDE SEQUENCE [LARGE SCALE GENOMIC DNA]</scope>
    <source>
        <strain evidence="5 6">YH-ols2223</strain>
    </source>
</reference>
<dbReference type="Pfam" id="PF16326">
    <property type="entry name" value="ABC_tran_CTD"/>
    <property type="match status" value="1"/>
</dbReference>
<organism evidence="5 6">
    <name type="scientific">Olsenella absiana</name>
    <dbReference type="NCBI Taxonomy" id="3115222"/>
    <lineage>
        <taxon>Bacteria</taxon>
        <taxon>Bacillati</taxon>
        <taxon>Actinomycetota</taxon>
        <taxon>Coriobacteriia</taxon>
        <taxon>Coriobacteriales</taxon>
        <taxon>Atopobiaceae</taxon>
        <taxon>Olsenella</taxon>
    </lineage>
</organism>
<dbReference type="SMART" id="SM00382">
    <property type="entry name" value="AAA"/>
    <property type="match status" value="2"/>
</dbReference>
<protein>
    <submittedName>
        <fullName evidence="5">ABC-F family ATP-binding cassette domain-containing protein</fullName>
    </submittedName>
</protein>
<dbReference type="InterPro" id="IPR017871">
    <property type="entry name" value="ABC_transporter-like_CS"/>
</dbReference>
<feature type="domain" description="ABC transporter" evidence="4">
    <location>
        <begin position="287"/>
        <end position="511"/>
    </location>
</feature>
<evidence type="ECO:0000259" key="4">
    <source>
        <dbReference type="PROSITE" id="PS50893"/>
    </source>
</evidence>
<dbReference type="SUPFAM" id="SSF52540">
    <property type="entry name" value="P-loop containing nucleoside triphosphate hydrolases"/>
    <property type="match status" value="2"/>
</dbReference>
<dbReference type="CDD" id="cd03221">
    <property type="entry name" value="ABCF_EF-3"/>
    <property type="match status" value="2"/>
</dbReference>
<dbReference type="Pfam" id="PF00005">
    <property type="entry name" value="ABC_tran"/>
    <property type="match status" value="2"/>
</dbReference>
<dbReference type="InterPro" id="IPR032781">
    <property type="entry name" value="ABC_tran_Xtn"/>
</dbReference>
<feature type="compositionally biased region" description="Low complexity" evidence="3">
    <location>
        <begin position="524"/>
        <end position="534"/>
    </location>
</feature>
<comment type="caution">
    <text evidence="5">The sequence shown here is derived from an EMBL/GenBank/DDBJ whole genome shotgun (WGS) entry which is preliminary data.</text>
</comment>
<dbReference type="Pfam" id="PF12848">
    <property type="entry name" value="ABC_tran_Xtn"/>
    <property type="match status" value="1"/>
</dbReference>
<keyword evidence="2 5" id="KW-0067">ATP-binding</keyword>
<evidence type="ECO:0000313" key="6">
    <source>
        <dbReference type="Proteomes" id="UP001332931"/>
    </source>
</evidence>
<keyword evidence="1" id="KW-0547">Nucleotide-binding</keyword>
<gene>
    <name evidence="5" type="ORF">VXJ25_04760</name>
</gene>